<protein>
    <submittedName>
        <fullName evidence="2">Transcriptional regulator</fullName>
    </submittedName>
</protein>
<accession>A0A1H0WP47</accession>
<gene>
    <name evidence="2" type="ORF">SAMN04489708_1458</name>
</gene>
<dbReference type="EMBL" id="FNJL01000045">
    <property type="protein sequence ID" value="SDP92255.1"/>
    <property type="molecule type" value="Genomic_DNA"/>
</dbReference>
<evidence type="ECO:0000259" key="1">
    <source>
        <dbReference type="PROSITE" id="PS51078"/>
    </source>
</evidence>
<dbReference type="GO" id="GO:0003677">
    <property type="term" value="F:DNA binding"/>
    <property type="evidence" value="ECO:0007669"/>
    <property type="project" value="TreeGrafter"/>
</dbReference>
<dbReference type="PANTHER" id="PTHR30136:SF35">
    <property type="entry name" value="HTH-TYPE TRANSCRIPTIONAL REGULATOR RV1719"/>
    <property type="match status" value="1"/>
</dbReference>
<dbReference type="Proteomes" id="UP000199317">
    <property type="component" value="Unassembled WGS sequence"/>
</dbReference>
<keyword evidence="3" id="KW-1185">Reference proteome</keyword>
<proteinExistence type="predicted"/>
<dbReference type="InterPro" id="IPR029016">
    <property type="entry name" value="GAF-like_dom_sf"/>
</dbReference>
<dbReference type="AlphaFoldDB" id="A0A1H0WP47"/>
<dbReference type="InterPro" id="IPR050707">
    <property type="entry name" value="HTH_MetabolicPath_Reg"/>
</dbReference>
<dbReference type="PANTHER" id="PTHR30136">
    <property type="entry name" value="HELIX-TURN-HELIX TRANSCRIPTIONAL REGULATOR, ICLR FAMILY"/>
    <property type="match status" value="1"/>
</dbReference>
<reference evidence="3" key="1">
    <citation type="submission" date="2016-10" db="EMBL/GenBank/DDBJ databases">
        <authorList>
            <person name="Varghese N."/>
            <person name="Submissions S."/>
        </authorList>
    </citation>
    <scope>NUCLEOTIDE SEQUENCE [LARGE SCALE GENOMIC DNA]</scope>
    <source>
        <strain evidence="3">DSM 17101</strain>
    </source>
</reference>
<dbReference type="InterPro" id="IPR014757">
    <property type="entry name" value="Tscrpt_reg_IclR_C"/>
</dbReference>
<evidence type="ECO:0000313" key="3">
    <source>
        <dbReference type="Proteomes" id="UP000199317"/>
    </source>
</evidence>
<dbReference type="GO" id="GO:0045892">
    <property type="term" value="P:negative regulation of DNA-templated transcription"/>
    <property type="evidence" value="ECO:0007669"/>
    <property type="project" value="TreeGrafter"/>
</dbReference>
<dbReference type="GO" id="GO:0003700">
    <property type="term" value="F:DNA-binding transcription factor activity"/>
    <property type="evidence" value="ECO:0007669"/>
    <property type="project" value="TreeGrafter"/>
</dbReference>
<name>A0A1H0WP47_9BURK</name>
<dbReference type="Gene3D" id="3.30.450.40">
    <property type="match status" value="1"/>
</dbReference>
<dbReference type="OrthoDB" id="9807558at2"/>
<dbReference type="SUPFAM" id="SSF55781">
    <property type="entry name" value="GAF domain-like"/>
    <property type="match status" value="1"/>
</dbReference>
<dbReference type="PROSITE" id="PS51078">
    <property type="entry name" value="ICLR_ED"/>
    <property type="match status" value="1"/>
</dbReference>
<feature type="domain" description="IclR-ED" evidence="1">
    <location>
        <begin position="1"/>
        <end position="75"/>
    </location>
</feature>
<organism evidence="2 3">
    <name type="scientific">Paracidovorax cattleyae</name>
    <dbReference type="NCBI Taxonomy" id="80868"/>
    <lineage>
        <taxon>Bacteria</taxon>
        <taxon>Pseudomonadati</taxon>
        <taxon>Pseudomonadota</taxon>
        <taxon>Betaproteobacteria</taxon>
        <taxon>Burkholderiales</taxon>
        <taxon>Comamonadaceae</taxon>
        <taxon>Paracidovorax</taxon>
    </lineage>
</organism>
<evidence type="ECO:0000313" key="2">
    <source>
        <dbReference type="EMBL" id="SDP92255.1"/>
    </source>
</evidence>
<dbReference type="Pfam" id="PF01614">
    <property type="entry name" value="IclR_C"/>
    <property type="match status" value="1"/>
</dbReference>
<sequence>MKFLKQARQRGYSMISDMFPPGMSAMAAPIRDASGVAIGVVTVAGPLVRLTPERMEQVSPHLLQTAELVASASSALQLFRKAA</sequence>